<dbReference type="RefSeq" id="WP_147292157.1">
    <property type="nucleotide sequence ID" value="NZ_JACRTI010000084.1"/>
</dbReference>
<comment type="caution">
    <text evidence="2">The sequence shown here is derived from an EMBL/GenBank/DDBJ whole genome shotgun (WGS) entry which is preliminary data.</text>
</comment>
<name>A0ABR7P671_9BACT</name>
<organism evidence="2 3">
    <name type="scientific">Parabacteroides acidifaciens</name>
    <dbReference type="NCBI Taxonomy" id="2290935"/>
    <lineage>
        <taxon>Bacteria</taxon>
        <taxon>Pseudomonadati</taxon>
        <taxon>Bacteroidota</taxon>
        <taxon>Bacteroidia</taxon>
        <taxon>Bacteroidales</taxon>
        <taxon>Tannerellaceae</taxon>
        <taxon>Parabacteroides</taxon>
    </lineage>
</organism>
<feature type="region of interest" description="Disordered" evidence="1">
    <location>
        <begin position="243"/>
        <end position="263"/>
    </location>
</feature>
<dbReference type="Proteomes" id="UP000629596">
    <property type="component" value="Unassembled WGS sequence"/>
</dbReference>
<keyword evidence="3" id="KW-1185">Reference proteome</keyword>
<evidence type="ECO:0000313" key="2">
    <source>
        <dbReference type="EMBL" id="MBC8603811.1"/>
    </source>
</evidence>
<dbReference type="PROSITE" id="PS51257">
    <property type="entry name" value="PROKAR_LIPOPROTEIN"/>
    <property type="match status" value="1"/>
</dbReference>
<evidence type="ECO:0000313" key="3">
    <source>
        <dbReference type="Proteomes" id="UP000629596"/>
    </source>
</evidence>
<sequence length="532" mass="58470">MKLKKILSGMFIVALGVTSCTSEMPVDNQGEDGVSALSVVLSVGDQVTKTIDDPAGGSYGIATTKEITINDFHVAIFDGTSNQRIDAMTVKPGETGVQDATITDNGKKYSGYKVNFENVSTRDHESVYAVVIANASKTEYDVFDNCKEYSDYEGVIIKTESFDASNLAKSGMSESKTISGNTTIELLVPLTQLSARIDFGTATAATKAGSGDEITSDWSVVTSQPDDLDEAVWNALKTKAADNKSGTWEPKSNETEGPLSSFTDNSYKRRNHYNVWEAISNSYGGYYYSAQYGDWYSKDWDWNRYRSAYYANRILLVRKKVTTTSVAPPSTSSGFNLTEASFVGNGQTIPDCKVTGNSKYRAINGSFSTNTSFYTYALPEDKDLEITLKGTFQEGSSGSTGGQTSEKWVYGIWTQSRGAGWNNVSTTPEDDSAGITWYDGKDGSPEITQEISSTKSVSTASDNSLKSGEKIYTYKFNWSDLKQDGEPVTLQRGYRYKLDVVKVDKNDFKLIVMKEPWSIQEVNVGYDSDKYK</sequence>
<dbReference type="EMBL" id="JACRTI010000084">
    <property type="protein sequence ID" value="MBC8603811.1"/>
    <property type="molecule type" value="Genomic_DNA"/>
</dbReference>
<dbReference type="Gene3D" id="2.60.40.2580">
    <property type="match status" value="1"/>
</dbReference>
<protein>
    <recommendedName>
        <fullName evidence="4">Major fimbrial subunit protein N-terminal domain-containing protein</fullName>
    </recommendedName>
</protein>
<proteinExistence type="predicted"/>
<reference evidence="2 3" key="1">
    <citation type="submission" date="2020-08" db="EMBL/GenBank/DDBJ databases">
        <title>Genome public.</title>
        <authorList>
            <person name="Liu C."/>
            <person name="Sun Q."/>
        </authorList>
    </citation>
    <scope>NUCLEOTIDE SEQUENCE [LARGE SCALE GENOMIC DNA]</scope>
    <source>
        <strain evidence="2 3">426_9</strain>
    </source>
</reference>
<gene>
    <name evidence="2" type="ORF">H8784_19055</name>
</gene>
<accession>A0ABR7P671</accession>
<evidence type="ECO:0008006" key="4">
    <source>
        <dbReference type="Google" id="ProtNLM"/>
    </source>
</evidence>
<evidence type="ECO:0000256" key="1">
    <source>
        <dbReference type="SAM" id="MobiDB-lite"/>
    </source>
</evidence>